<dbReference type="EMBL" id="JBFTWV010000121">
    <property type="protein sequence ID" value="KAL2786304.1"/>
    <property type="molecule type" value="Genomic_DNA"/>
</dbReference>
<evidence type="ECO:0000256" key="3">
    <source>
        <dbReference type="ARBA" id="ARBA00023002"/>
    </source>
</evidence>
<gene>
    <name evidence="5" type="ORF">BJX66DRAFT_342271</name>
</gene>
<comment type="caution">
    <text evidence="5">The sequence shown here is derived from an EMBL/GenBank/DDBJ whole genome shotgun (WGS) entry which is preliminary data.</text>
</comment>
<dbReference type="Gene3D" id="3.40.30.120">
    <property type="match status" value="1"/>
</dbReference>
<accession>A0ABR4FSQ8</accession>
<dbReference type="InterPro" id="IPR036188">
    <property type="entry name" value="FAD/NAD-bd_sf"/>
</dbReference>
<dbReference type="Proteomes" id="UP001610563">
    <property type="component" value="Unassembled WGS sequence"/>
</dbReference>
<proteinExistence type="predicted"/>
<dbReference type="PRINTS" id="PR00420">
    <property type="entry name" value="RNGMNOXGNASE"/>
</dbReference>
<evidence type="ECO:0000313" key="6">
    <source>
        <dbReference type="Proteomes" id="UP001610563"/>
    </source>
</evidence>
<evidence type="ECO:0000256" key="1">
    <source>
        <dbReference type="ARBA" id="ARBA00022630"/>
    </source>
</evidence>
<dbReference type="InterPro" id="IPR050641">
    <property type="entry name" value="RIFMO-like"/>
</dbReference>
<dbReference type="PANTHER" id="PTHR43004">
    <property type="entry name" value="TRK SYSTEM POTASSIUM UPTAKE PROTEIN"/>
    <property type="match status" value="1"/>
</dbReference>
<dbReference type="Pfam" id="PF01494">
    <property type="entry name" value="FAD_binding_3"/>
    <property type="match status" value="1"/>
</dbReference>
<protein>
    <submittedName>
        <fullName evidence="5">FAD binding domain-containing protein</fullName>
    </submittedName>
</protein>
<dbReference type="SUPFAM" id="SSF51905">
    <property type="entry name" value="FAD/NAD(P)-binding domain"/>
    <property type="match status" value="1"/>
</dbReference>
<keyword evidence="1" id="KW-0285">Flavoprotein</keyword>
<evidence type="ECO:0000256" key="2">
    <source>
        <dbReference type="ARBA" id="ARBA00022827"/>
    </source>
</evidence>
<dbReference type="PANTHER" id="PTHR43004:SF8">
    <property type="entry name" value="FAD-BINDING DOMAIN-CONTAINING PROTEIN-RELATED"/>
    <property type="match status" value="1"/>
</dbReference>
<keyword evidence="3" id="KW-0560">Oxidoreductase</keyword>
<keyword evidence="6" id="KW-1185">Reference proteome</keyword>
<organism evidence="5 6">
    <name type="scientific">Aspergillus keveii</name>
    <dbReference type="NCBI Taxonomy" id="714993"/>
    <lineage>
        <taxon>Eukaryota</taxon>
        <taxon>Fungi</taxon>
        <taxon>Dikarya</taxon>
        <taxon>Ascomycota</taxon>
        <taxon>Pezizomycotina</taxon>
        <taxon>Eurotiomycetes</taxon>
        <taxon>Eurotiomycetidae</taxon>
        <taxon>Eurotiales</taxon>
        <taxon>Aspergillaceae</taxon>
        <taxon>Aspergillus</taxon>
        <taxon>Aspergillus subgen. Nidulantes</taxon>
    </lineage>
</organism>
<dbReference type="Gene3D" id="3.50.50.60">
    <property type="entry name" value="FAD/NAD(P)-binding domain"/>
    <property type="match status" value="1"/>
</dbReference>
<feature type="domain" description="FAD-binding" evidence="4">
    <location>
        <begin position="2"/>
        <end position="388"/>
    </location>
</feature>
<dbReference type="Pfam" id="PF21274">
    <property type="entry name" value="Rng_hyd_C"/>
    <property type="match status" value="1"/>
</dbReference>
<dbReference type="InterPro" id="IPR002938">
    <property type="entry name" value="FAD-bd"/>
</dbReference>
<dbReference type="Gene3D" id="3.30.9.10">
    <property type="entry name" value="D-Amino Acid Oxidase, subunit A, domain 2"/>
    <property type="match status" value="1"/>
</dbReference>
<evidence type="ECO:0000313" key="5">
    <source>
        <dbReference type="EMBL" id="KAL2786304.1"/>
    </source>
</evidence>
<name>A0ABR4FSQ8_9EURO</name>
<reference evidence="5 6" key="1">
    <citation type="submission" date="2024-07" db="EMBL/GenBank/DDBJ databases">
        <title>Section-level genome sequencing and comparative genomics of Aspergillus sections Usti and Cavernicolus.</title>
        <authorList>
            <consortium name="Lawrence Berkeley National Laboratory"/>
            <person name="Nybo J.L."/>
            <person name="Vesth T.C."/>
            <person name="Theobald S."/>
            <person name="Frisvad J.C."/>
            <person name="Larsen T.O."/>
            <person name="Kjaerboelling I."/>
            <person name="Rothschild-Mancinelli K."/>
            <person name="Lyhne E.K."/>
            <person name="Kogle M.E."/>
            <person name="Barry K."/>
            <person name="Clum A."/>
            <person name="Na H."/>
            <person name="Ledsgaard L."/>
            <person name="Lin J."/>
            <person name="Lipzen A."/>
            <person name="Kuo A."/>
            <person name="Riley R."/>
            <person name="Mondo S."/>
            <person name="Labutti K."/>
            <person name="Haridas S."/>
            <person name="Pangalinan J."/>
            <person name="Salamov A.A."/>
            <person name="Simmons B.A."/>
            <person name="Magnuson J.K."/>
            <person name="Chen J."/>
            <person name="Drula E."/>
            <person name="Henrissat B."/>
            <person name="Wiebenga A."/>
            <person name="Lubbers R.J."/>
            <person name="Gomes A.C."/>
            <person name="Makela M.R."/>
            <person name="Stajich J."/>
            <person name="Grigoriev I.V."/>
            <person name="Mortensen U.H."/>
            <person name="De Vries R.P."/>
            <person name="Baker S.E."/>
            <person name="Andersen M.R."/>
        </authorList>
    </citation>
    <scope>NUCLEOTIDE SEQUENCE [LARGE SCALE GENOMIC DNA]</scope>
    <source>
        <strain evidence="5 6">CBS 209.92</strain>
    </source>
</reference>
<evidence type="ECO:0000259" key="4">
    <source>
        <dbReference type="Pfam" id="PF01494"/>
    </source>
</evidence>
<sequence>MSVIIIGGGPVGLLTSISLSTHGIPHTLFERYPGTSIHPKAVGLHQRTMEVLRSLDLEDAVLAEAAPRYSHERTAWYTDLGPNRREIHTRDAWGGGAHAKEYEAISPCHYTILPQIRLEPILLARARELNPTGIIHTAEVIDVVEHPSDSDGDGSVTVTVHHTDTDETKTYSAPYVIAADAGRTVGPKLGIESRGEADILDMVSAHIRAPGLRKWHPDPSVLIIWFIDPARGGSIRTGYLYHLGPYNDTAENYGEGDELGDEWMFACATSTSDPRKFNEADMLARITETLKIPAGELAGEIEFLSTSHWIVNAIVADRFRSEGGRVFLVGDAAHRIPPWGALGLNTGVQDVHNLTWKLALSIKNGTELTELLDTYEEERRPIALRVAKTSLFNLRCHSLGMDRALGIDINKSAAENQASFDVYFDKSHPSHAQMRGAVAEAQGALDQEFHAPGAEAGWFYPSVDIDNEGGATRHDGQIGEDGEFDVCTYHPSTVPGHHMPHFWVVRDSVRRSTRDLARRDKFVLFIKSKVWASLLEESNLVDVQVLADEGWVDEQGKWAELTGLGDDEAVLVRPDGIVAWRSKEAGSLTKKGLERIVKHILNVKS</sequence>
<keyword evidence="2" id="KW-0274">FAD</keyword>